<dbReference type="AlphaFoldDB" id="A0A2T5I0P4"/>
<gene>
    <name evidence="2" type="ORF">C8R26_10863</name>
</gene>
<dbReference type="Proteomes" id="UP000244128">
    <property type="component" value="Unassembled WGS sequence"/>
</dbReference>
<protein>
    <submittedName>
        <fullName evidence="2">Abortive infection Abi-like protein</fullName>
    </submittedName>
</protein>
<feature type="domain" description="Abortive infection protein-like C-terminal" evidence="1">
    <location>
        <begin position="174"/>
        <end position="244"/>
    </location>
</feature>
<evidence type="ECO:0000313" key="2">
    <source>
        <dbReference type="EMBL" id="PTQ77417.1"/>
    </source>
</evidence>
<dbReference type="EMBL" id="QAOI01000008">
    <property type="protein sequence ID" value="PTQ77417.1"/>
    <property type="molecule type" value="Genomic_DNA"/>
</dbReference>
<evidence type="ECO:0000313" key="3">
    <source>
        <dbReference type="Proteomes" id="UP000244128"/>
    </source>
</evidence>
<accession>A0A2T5I0P4</accession>
<comment type="caution">
    <text evidence="2">The sequence shown here is derived from an EMBL/GenBank/DDBJ whole genome shotgun (WGS) entry which is preliminary data.</text>
</comment>
<name>A0A2T5I0P4_9PROT</name>
<dbReference type="Pfam" id="PF14355">
    <property type="entry name" value="Abi_C"/>
    <property type="match status" value="1"/>
</dbReference>
<reference evidence="2 3" key="1">
    <citation type="submission" date="2018-04" db="EMBL/GenBank/DDBJ databases">
        <title>Active sludge and wastewater microbial communities from Klosterneuburg, Austria.</title>
        <authorList>
            <person name="Wagner M."/>
        </authorList>
    </citation>
    <scope>NUCLEOTIDE SEQUENCE [LARGE SCALE GENOMIC DNA]</scope>
    <source>
        <strain evidence="2 3">Nm49</strain>
    </source>
</reference>
<proteinExistence type="predicted"/>
<dbReference type="RefSeq" id="WP_107802994.1">
    <property type="nucleotide sequence ID" value="NZ_QAOI01000008.1"/>
</dbReference>
<sequence>MSDLSSIEKKKLERALGMSSGYVLQFSNRTFEDFFAEICGVEIYDEKYNFNSGSKANRMRAFWEIESNYLVSRILIALREEWSEYAGYSALPPPEDFNKIIQRLSSSIPVPEINAIRPNSDDKDFESLAKAVRESIERNEPEAGLDRLHTFLIKYFRTLCEKHKLDTSRDKPLHSLVGEYMKVIKTKGLIESEITERILKSTISIMEAFNTIRNEHSFAHVNKVLNYNESLLIFSHVTSSVRFIETIESAKVENTPLPVFDDEIPF</sequence>
<dbReference type="InterPro" id="IPR026001">
    <property type="entry name" value="Abi-like_C"/>
</dbReference>
<evidence type="ECO:0000259" key="1">
    <source>
        <dbReference type="Pfam" id="PF14355"/>
    </source>
</evidence>
<organism evidence="2 3">
    <name type="scientific">Nitrosomonas oligotropha</name>
    <dbReference type="NCBI Taxonomy" id="42354"/>
    <lineage>
        <taxon>Bacteria</taxon>
        <taxon>Pseudomonadati</taxon>
        <taxon>Pseudomonadota</taxon>
        <taxon>Betaproteobacteria</taxon>
        <taxon>Nitrosomonadales</taxon>
        <taxon>Nitrosomonadaceae</taxon>
        <taxon>Nitrosomonas</taxon>
    </lineage>
</organism>